<accession>A0A2P2PC91</accession>
<evidence type="ECO:0000313" key="1">
    <source>
        <dbReference type="EMBL" id="MBX52354.1"/>
    </source>
</evidence>
<proteinExistence type="predicted"/>
<name>A0A2P2PC91_RHIMU</name>
<sequence>MHMESNYNDSGYMEEIIDIIDQKKKEMGKLHGNT</sequence>
<reference evidence="1" key="1">
    <citation type="submission" date="2018-02" db="EMBL/GenBank/DDBJ databases">
        <title>Rhizophora mucronata_Transcriptome.</title>
        <authorList>
            <person name="Meera S.P."/>
            <person name="Sreeshan A."/>
            <person name="Augustine A."/>
        </authorList>
    </citation>
    <scope>NUCLEOTIDE SEQUENCE</scope>
    <source>
        <tissue evidence="1">Leaf</tissue>
    </source>
</reference>
<organism evidence="1">
    <name type="scientific">Rhizophora mucronata</name>
    <name type="common">Asiatic mangrove</name>
    <dbReference type="NCBI Taxonomy" id="61149"/>
    <lineage>
        <taxon>Eukaryota</taxon>
        <taxon>Viridiplantae</taxon>
        <taxon>Streptophyta</taxon>
        <taxon>Embryophyta</taxon>
        <taxon>Tracheophyta</taxon>
        <taxon>Spermatophyta</taxon>
        <taxon>Magnoliopsida</taxon>
        <taxon>eudicotyledons</taxon>
        <taxon>Gunneridae</taxon>
        <taxon>Pentapetalae</taxon>
        <taxon>rosids</taxon>
        <taxon>fabids</taxon>
        <taxon>Malpighiales</taxon>
        <taxon>Rhizophoraceae</taxon>
        <taxon>Rhizophora</taxon>
    </lineage>
</organism>
<dbReference type="EMBL" id="GGEC01071870">
    <property type="protein sequence ID" value="MBX52354.1"/>
    <property type="molecule type" value="Transcribed_RNA"/>
</dbReference>
<protein>
    <submittedName>
        <fullName evidence="1">Uncharacterized protein</fullName>
    </submittedName>
</protein>
<dbReference type="AlphaFoldDB" id="A0A2P2PC91"/>